<keyword evidence="5 6" id="KW-0472">Membrane</keyword>
<dbReference type="InterPro" id="IPR005829">
    <property type="entry name" value="Sugar_transporter_CS"/>
</dbReference>
<dbReference type="AlphaFoldDB" id="A0A2K4FAH7"/>
<proteinExistence type="predicted"/>
<sequence length="465" mass="50912">MAQSAITIHTKQDIIDYVNGQKNTKRTALLLIIVLGTIFLDAYDLTILGTATDQLTSEFTLSKTYLSYIMTAMPFGALFGAAIGGFYADKLGRKLILSISLISLIIGSIGAALAPVPSVLLCFRLLMGFAIGMDSPVAFTFVAEISNKKAKGRNVNYWQVVWYIAVVTSALIVMFFYSLGTGALLWRYSVGMGAVFATIILILRLFYLSESPTWSMKNKTLEEACKELEKNYNITVNIAPDQGENATYEHREVKHPMRTLFNKRYRPRTILATAIATLQGMQYYAIGLYIPLIATTIMGQDKLQSLTGTALINIAGIFGGLTGALLTPKLGARRLTIIGFTLVASMMLLIGNFYGQTMTWLIAAMVAVFLFGHSSGPGTQGKAIASLSYPTILRGKGTGFVESVSRFGSMFGTFVFPIIYGSYGLNKTMLILAVFPIVGVVVTTLIRWEPVGKDLEYEDQYIEKV</sequence>
<dbReference type="Pfam" id="PF00083">
    <property type="entry name" value="Sugar_tr"/>
    <property type="match status" value="1"/>
</dbReference>
<comment type="subcellular location">
    <subcellularLocation>
        <location evidence="1">Cell membrane</location>
        <topology evidence="1">Multi-pass membrane protein</topology>
    </subcellularLocation>
</comment>
<dbReference type="SUPFAM" id="SSF103473">
    <property type="entry name" value="MFS general substrate transporter"/>
    <property type="match status" value="1"/>
</dbReference>
<gene>
    <name evidence="8" type="ORF">CD039_09285</name>
</gene>
<dbReference type="PANTHER" id="PTHR23508">
    <property type="entry name" value="CARBOXYLIC ACID TRANSPORTER PROTEIN HOMOLOG"/>
    <property type="match status" value="1"/>
</dbReference>
<dbReference type="PROSITE" id="PS00216">
    <property type="entry name" value="SUGAR_TRANSPORT_1"/>
    <property type="match status" value="1"/>
</dbReference>
<evidence type="ECO:0000256" key="2">
    <source>
        <dbReference type="ARBA" id="ARBA00022448"/>
    </source>
</evidence>
<feature type="transmembrane region" description="Helical" evidence="6">
    <location>
        <begin position="65"/>
        <end position="88"/>
    </location>
</feature>
<feature type="transmembrane region" description="Helical" evidence="6">
    <location>
        <begin position="157"/>
        <end position="179"/>
    </location>
</feature>
<feature type="transmembrane region" description="Helical" evidence="6">
    <location>
        <begin position="126"/>
        <end position="145"/>
    </location>
</feature>
<dbReference type="EMBL" id="PPPX01000016">
    <property type="protein sequence ID" value="POA08276.1"/>
    <property type="molecule type" value="Genomic_DNA"/>
</dbReference>
<feature type="transmembrane region" description="Helical" evidence="6">
    <location>
        <begin position="429"/>
        <end position="448"/>
    </location>
</feature>
<evidence type="ECO:0000256" key="1">
    <source>
        <dbReference type="ARBA" id="ARBA00004651"/>
    </source>
</evidence>
<dbReference type="OrthoDB" id="9787026at2"/>
<evidence type="ECO:0000259" key="7">
    <source>
        <dbReference type="PROSITE" id="PS50850"/>
    </source>
</evidence>
<keyword evidence="4 6" id="KW-1133">Transmembrane helix</keyword>
<feature type="transmembrane region" description="Helical" evidence="6">
    <location>
        <begin position="270"/>
        <end position="290"/>
    </location>
</feature>
<dbReference type="GO" id="GO:0046943">
    <property type="term" value="F:carboxylic acid transmembrane transporter activity"/>
    <property type="evidence" value="ECO:0007669"/>
    <property type="project" value="TreeGrafter"/>
</dbReference>
<evidence type="ECO:0000256" key="4">
    <source>
        <dbReference type="ARBA" id="ARBA00022989"/>
    </source>
</evidence>
<keyword evidence="2" id="KW-0813">Transport</keyword>
<evidence type="ECO:0000313" key="9">
    <source>
        <dbReference type="Proteomes" id="UP000242712"/>
    </source>
</evidence>
<accession>A0A2K4FAH7</accession>
<dbReference type="GO" id="GO:0005886">
    <property type="term" value="C:plasma membrane"/>
    <property type="evidence" value="ECO:0007669"/>
    <property type="project" value="UniProtKB-SubCell"/>
</dbReference>
<reference evidence="8 9" key="1">
    <citation type="submission" date="2017-08" db="EMBL/GenBank/DDBJ databases">
        <title>Draft genome sequences of 64 type strains of genus Staph aureus.</title>
        <authorList>
            <person name="Cole K."/>
            <person name="Golubchik T."/>
            <person name="Russell J."/>
            <person name="Foster D."/>
            <person name="Llewelyn M."/>
            <person name="Wilson D."/>
            <person name="Crook D."/>
            <person name="Paul J."/>
        </authorList>
    </citation>
    <scope>NUCLEOTIDE SEQUENCE [LARGE SCALE GENOMIC DNA]</scope>
    <source>
        <strain evidence="8 9">DSM 29875</strain>
    </source>
</reference>
<protein>
    <submittedName>
        <fullName evidence="8">MFS transporter</fullName>
    </submittedName>
</protein>
<dbReference type="Proteomes" id="UP000242712">
    <property type="component" value="Unassembled WGS sequence"/>
</dbReference>
<organism evidence="8 9">
    <name type="scientific">Staphylococcus argensis</name>
    <dbReference type="NCBI Taxonomy" id="1607738"/>
    <lineage>
        <taxon>Bacteria</taxon>
        <taxon>Bacillati</taxon>
        <taxon>Bacillota</taxon>
        <taxon>Bacilli</taxon>
        <taxon>Bacillales</taxon>
        <taxon>Staphylococcaceae</taxon>
        <taxon>Staphylococcus</taxon>
    </lineage>
</organism>
<feature type="transmembrane region" description="Helical" evidence="6">
    <location>
        <begin position="95"/>
        <end position="114"/>
    </location>
</feature>
<dbReference type="InterPro" id="IPR020846">
    <property type="entry name" value="MFS_dom"/>
</dbReference>
<dbReference type="PROSITE" id="PS00217">
    <property type="entry name" value="SUGAR_TRANSPORT_2"/>
    <property type="match status" value="1"/>
</dbReference>
<evidence type="ECO:0000313" key="8">
    <source>
        <dbReference type="EMBL" id="POA08276.1"/>
    </source>
</evidence>
<dbReference type="InterPro" id="IPR036259">
    <property type="entry name" value="MFS_trans_sf"/>
</dbReference>
<feature type="transmembrane region" description="Helical" evidence="6">
    <location>
        <begin position="310"/>
        <end position="328"/>
    </location>
</feature>
<feature type="transmembrane region" description="Helical" evidence="6">
    <location>
        <begin position="185"/>
        <end position="207"/>
    </location>
</feature>
<evidence type="ECO:0000256" key="5">
    <source>
        <dbReference type="ARBA" id="ARBA00023136"/>
    </source>
</evidence>
<name>A0A2K4FAH7_9STAP</name>
<dbReference type="RefSeq" id="WP_103372073.1">
    <property type="nucleotide sequence ID" value="NZ_CBCRVO010000002.1"/>
</dbReference>
<keyword evidence="9" id="KW-1185">Reference proteome</keyword>
<feature type="transmembrane region" description="Helical" evidence="6">
    <location>
        <begin position="28"/>
        <end position="45"/>
    </location>
</feature>
<dbReference type="GeneID" id="98298541"/>
<keyword evidence="3 6" id="KW-0812">Transmembrane</keyword>
<evidence type="ECO:0000256" key="3">
    <source>
        <dbReference type="ARBA" id="ARBA00022692"/>
    </source>
</evidence>
<comment type="caution">
    <text evidence="8">The sequence shown here is derived from an EMBL/GenBank/DDBJ whole genome shotgun (WGS) entry which is preliminary data.</text>
</comment>
<feature type="transmembrane region" description="Helical" evidence="6">
    <location>
        <begin position="360"/>
        <end position="379"/>
    </location>
</feature>
<dbReference type="PROSITE" id="PS50850">
    <property type="entry name" value="MFS"/>
    <property type="match status" value="1"/>
</dbReference>
<dbReference type="PANTHER" id="PTHR23508:SF10">
    <property type="entry name" value="CARBOXYLIC ACID TRANSPORTER PROTEIN HOMOLOG"/>
    <property type="match status" value="1"/>
</dbReference>
<dbReference type="InterPro" id="IPR005828">
    <property type="entry name" value="MFS_sugar_transport-like"/>
</dbReference>
<evidence type="ECO:0000256" key="6">
    <source>
        <dbReference type="SAM" id="Phobius"/>
    </source>
</evidence>
<dbReference type="Gene3D" id="1.20.1250.20">
    <property type="entry name" value="MFS general substrate transporter like domains"/>
    <property type="match status" value="1"/>
</dbReference>
<feature type="domain" description="Major facilitator superfamily (MFS) profile" evidence="7">
    <location>
        <begin position="30"/>
        <end position="451"/>
    </location>
</feature>
<dbReference type="CDD" id="cd17316">
    <property type="entry name" value="MFS_SV2_like"/>
    <property type="match status" value="1"/>
</dbReference>
<feature type="transmembrane region" description="Helical" evidence="6">
    <location>
        <begin position="400"/>
        <end position="423"/>
    </location>
</feature>